<organism evidence="2 3">
    <name type="scientific">Prorocentrum cordatum</name>
    <dbReference type="NCBI Taxonomy" id="2364126"/>
    <lineage>
        <taxon>Eukaryota</taxon>
        <taxon>Sar</taxon>
        <taxon>Alveolata</taxon>
        <taxon>Dinophyceae</taxon>
        <taxon>Prorocentrales</taxon>
        <taxon>Prorocentraceae</taxon>
        <taxon>Prorocentrum</taxon>
    </lineage>
</organism>
<feature type="region of interest" description="Disordered" evidence="1">
    <location>
        <begin position="27"/>
        <end position="68"/>
    </location>
</feature>
<protein>
    <submittedName>
        <fullName evidence="2">Uncharacterized protein</fullName>
    </submittedName>
</protein>
<dbReference type="Proteomes" id="UP001189429">
    <property type="component" value="Unassembled WGS sequence"/>
</dbReference>
<evidence type="ECO:0000313" key="3">
    <source>
        <dbReference type="Proteomes" id="UP001189429"/>
    </source>
</evidence>
<reference evidence="2" key="1">
    <citation type="submission" date="2023-10" db="EMBL/GenBank/DDBJ databases">
        <authorList>
            <person name="Chen Y."/>
            <person name="Shah S."/>
            <person name="Dougan E. K."/>
            <person name="Thang M."/>
            <person name="Chan C."/>
        </authorList>
    </citation>
    <scope>NUCLEOTIDE SEQUENCE [LARGE SCALE GENOMIC DNA]</scope>
</reference>
<gene>
    <name evidence="2" type="ORF">PCOR1329_LOCUS66806</name>
</gene>
<accession>A0ABN9WFE0</accession>
<name>A0ABN9WFE0_9DINO</name>
<sequence length="670" mass="71789">AVCGHGKDYAKRVGRFESGLAVRREAGAAESKLIEDDDTLQPMNPVKRRKTTDEEEGAKGVWRSEEEREQQRKLQQIYEKYSQSGAQASVGRKAHRGVVAAATAALAEEVLEGGQLPELVAKAACPAAGVPEPDLSSDACEVETPLASSQAALRQDGPLDALLRLAVEAELDPILRFPALAAEDAEVEQEGAEEAEPAPVGAHLVLGAPHSGPDSRAHADEGVQQVIADRVLHLEAAVPESAAAILVPDVLGSDLGSEAALEGEDASLDEQVLESVETTESTSAGASLGPDVAGEVVEVVQELADVREASASGALDGLLRGQVRFCVNFGEGGGKPTFMPPYQTAPASGKGVRFHTLLAGTMACLAWSVLAAVAPEHLGNSWYPIGPGALRSRQGVAEYDIMYFSPIQVGDERNTHYLYFNTEIYNRQWPQTMVDQMLSQIDELRHVELGIYPCTADFKQRHRERVMFHCKMALAYLDSREARIAMKLCEVVEPSTRSSEVWIAQDPELDLGLLRVTHLSVLASAARRVKFYQKAPALCLQGRGNEMVFYKNFMDGYPVVGAIEVTSRAAVLALATDGAGCENMANGAAEDPDDWFARCLGSLGAVMREDTGRRAPPARQPAAGRQVLRRLVGGYAPVQGPCKLHTAGLRSVGLQHHGSRASAARGVTVR</sequence>
<comment type="caution">
    <text evidence="2">The sequence shown here is derived from an EMBL/GenBank/DDBJ whole genome shotgun (WGS) entry which is preliminary data.</text>
</comment>
<keyword evidence="3" id="KW-1185">Reference proteome</keyword>
<dbReference type="EMBL" id="CAUYUJ010018624">
    <property type="protein sequence ID" value="CAK0885097.1"/>
    <property type="molecule type" value="Genomic_DNA"/>
</dbReference>
<evidence type="ECO:0000256" key="1">
    <source>
        <dbReference type="SAM" id="MobiDB-lite"/>
    </source>
</evidence>
<evidence type="ECO:0000313" key="2">
    <source>
        <dbReference type="EMBL" id="CAK0885097.1"/>
    </source>
</evidence>
<feature type="non-terminal residue" evidence="2">
    <location>
        <position position="1"/>
    </location>
</feature>
<proteinExistence type="predicted"/>